<dbReference type="CDD" id="cd06472">
    <property type="entry name" value="ACD_ScHsp26_like"/>
    <property type="match status" value="1"/>
</dbReference>
<reference evidence="5" key="1">
    <citation type="submission" date="2020-01" db="EMBL/GenBank/DDBJ databases">
        <title>Genome sequence of Kobresia littledalei, the first chromosome-level genome in the family Cyperaceae.</title>
        <authorList>
            <person name="Qu G."/>
        </authorList>
    </citation>
    <scope>NUCLEOTIDE SEQUENCE</scope>
    <source>
        <strain evidence="5">C.B.Clarke</strain>
        <tissue evidence="5">Leaf</tissue>
    </source>
</reference>
<dbReference type="InterPro" id="IPR031107">
    <property type="entry name" value="Small_HSP"/>
</dbReference>
<dbReference type="InterPro" id="IPR002068">
    <property type="entry name" value="A-crystallin/Hsp20_dom"/>
</dbReference>
<dbReference type="Pfam" id="PF00011">
    <property type="entry name" value="HSP20"/>
    <property type="match status" value="1"/>
</dbReference>
<keyword evidence="1 5" id="KW-0346">Stress response</keyword>
<evidence type="ECO:0000256" key="1">
    <source>
        <dbReference type="ARBA" id="ARBA00023016"/>
    </source>
</evidence>
<evidence type="ECO:0000313" key="6">
    <source>
        <dbReference type="Proteomes" id="UP000623129"/>
    </source>
</evidence>
<keyword evidence="6" id="KW-1185">Reference proteome</keyword>
<proteinExistence type="inferred from homology"/>
<comment type="caution">
    <text evidence="5">The sequence shown here is derived from an EMBL/GenBank/DDBJ whole genome shotgun (WGS) entry which is preliminary data.</text>
</comment>
<dbReference type="InterPro" id="IPR008978">
    <property type="entry name" value="HSP20-like_chaperone"/>
</dbReference>
<comment type="similarity">
    <text evidence="2 3">Belongs to the small heat shock protein (HSP20) family.</text>
</comment>
<dbReference type="EMBL" id="SWLB01000015">
    <property type="protein sequence ID" value="KAF3329227.1"/>
    <property type="molecule type" value="Genomic_DNA"/>
</dbReference>
<accession>A0A833QYH4</accession>
<dbReference type="Gene3D" id="2.60.40.790">
    <property type="match status" value="1"/>
</dbReference>
<organism evidence="5 6">
    <name type="scientific">Carex littledalei</name>
    <dbReference type="NCBI Taxonomy" id="544730"/>
    <lineage>
        <taxon>Eukaryota</taxon>
        <taxon>Viridiplantae</taxon>
        <taxon>Streptophyta</taxon>
        <taxon>Embryophyta</taxon>
        <taxon>Tracheophyta</taxon>
        <taxon>Spermatophyta</taxon>
        <taxon>Magnoliopsida</taxon>
        <taxon>Liliopsida</taxon>
        <taxon>Poales</taxon>
        <taxon>Cyperaceae</taxon>
        <taxon>Cyperoideae</taxon>
        <taxon>Cariceae</taxon>
        <taxon>Carex</taxon>
        <taxon>Carex subgen. Euthyceras</taxon>
    </lineage>
</organism>
<dbReference type="PROSITE" id="PS01031">
    <property type="entry name" value="SHSP"/>
    <property type="match status" value="1"/>
</dbReference>
<gene>
    <name evidence="5" type="ORF">FCM35_KLT06305</name>
</gene>
<evidence type="ECO:0000256" key="3">
    <source>
        <dbReference type="RuleBase" id="RU003616"/>
    </source>
</evidence>
<evidence type="ECO:0000259" key="4">
    <source>
        <dbReference type="PROSITE" id="PS01031"/>
    </source>
</evidence>
<dbReference type="AlphaFoldDB" id="A0A833QYH4"/>
<dbReference type="SUPFAM" id="SSF49764">
    <property type="entry name" value="HSP20-like chaperones"/>
    <property type="match status" value="1"/>
</dbReference>
<feature type="domain" description="SHSP" evidence="4">
    <location>
        <begin position="45"/>
        <end position="154"/>
    </location>
</feature>
<evidence type="ECO:0000256" key="2">
    <source>
        <dbReference type="PROSITE-ProRule" id="PRU00285"/>
    </source>
</evidence>
<sequence length="154" mass="17281">MSLRPWTRGIFDPFSIELWDPFFGGGGPSGWLQDTGCRGCGEGADATALARANVDWRETDKAHITTAEIPEVKVEVEENNVLQISGQRVKEEEQKGDTWHCIERSKGSFQRRFQLPDSADLENIECFLENGVLTIQVPKKETDKPCNVRSIDIS</sequence>
<protein>
    <submittedName>
        <fullName evidence="5">Class I heat shock protein 1-like protein</fullName>
    </submittedName>
</protein>
<name>A0A833QYH4_9POAL</name>
<evidence type="ECO:0000313" key="5">
    <source>
        <dbReference type="EMBL" id="KAF3329227.1"/>
    </source>
</evidence>
<dbReference type="Proteomes" id="UP000623129">
    <property type="component" value="Unassembled WGS sequence"/>
</dbReference>
<dbReference type="PANTHER" id="PTHR11527">
    <property type="entry name" value="HEAT-SHOCK PROTEIN 20 FAMILY MEMBER"/>
    <property type="match status" value="1"/>
</dbReference>
<dbReference type="OrthoDB" id="775833at2759"/>